<dbReference type="EMBL" id="JBAWKC010000001">
    <property type="protein sequence ID" value="MFH6767131.1"/>
    <property type="molecule type" value="Genomic_DNA"/>
</dbReference>
<keyword evidence="3" id="KW-1185">Reference proteome</keyword>
<comment type="caution">
    <text evidence="2">The sequence shown here is derived from an EMBL/GenBank/DDBJ whole genome shotgun (WGS) entry which is preliminary data.</text>
</comment>
<evidence type="ECO:0000313" key="2">
    <source>
        <dbReference type="EMBL" id="MFH6767131.1"/>
    </source>
</evidence>
<reference evidence="2 3" key="1">
    <citation type="submission" date="2024-02" db="EMBL/GenBank/DDBJ databases">
        <title>A Gaetbulibacter species isolated from tidal flats and genomic insights of their niches.</title>
        <authorList>
            <person name="Ye Y."/>
        </authorList>
    </citation>
    <scope>NUCLEOTIDE SEQUENCE [LARGE SCALE GENOMIC DNA]</scope>
    <source>
        <strain evidence="2 3">KEM-8</strain>
    </source>
</reference>
<accession>A0ABW7MJZ1</accession>
<dbReference type="PANTHER" id="PTHR37694:SF1">
    <property type="entry name" value="SLR8022 PROTEIN"/>
    <property type="match status" value="1"/>
</dbReference>
<dbReference type="PANTHER" id="PTHR37694">
    <property type="entry name" value="SLR8022 PROTEIN"/>
    <property type="match status" value="1"/>
</dbReference>
<feature type="domain" description="Cupin type-2" evidence="1">
    <location>
        <begin position="40"/>
        <end position="107"/>
    </location>
</feature>
<dbReference type="InterPro" id="IPR013096">
    <property type="entry name" value="Cupin_2"/>
</dbReference>
<dbReference type="Gene3D" id="2.60.120.10">
    <property type="entry name" value="Jelly Rolls"/>
    <property type="match status" value="1"/>
</dbReference>
<dbReference type="InterPro" id="IPR014710">
    <property type="entry name" value="RmlC-like_jellyroll"/>
</dbReference>
<dbReference type="SUPFAM" id="SSF51182">
    <property type="entry name" value="RmlC-like cupins"/>
    <property type="match status" value="1"/>
</dbReference>
<dbReference type="Pfam" id="PF07883">
    <property type="entry name" value="Cupin_2"/>
    <property type="match status" value="1"/>
</dbReference>
<name>A0ABW7MJZ1_9FLAO</name>
<protein>
    <submittedName>
        <fullName evidence="2">Cupin domain-containing protein</fullName>
    </submittedName>
</protein>
<sequence length="108" mass="11959">MASNEFEKGVNFSFDNSISYNEKAVVSKHILKKENGNISLFAFDKGEGLSEHTTPFDALVYIVDGKADIIINGISNILEANETIIMPANIPHALKAVEKFKMVLTMIR</sequence>
<evidence type="ECO:0000313" key="3">
    <source>
        <dbReference type="Proteomes" id="UP001610104"/>
    </source>
</evidence>
<dbReference type="Proteomes" id="UP001610104">
    <property type="component" value="Unassembled WGS sequence"/>
</dbReference>
<gene>
    <name evidence="2" type="ORF">V8G56_00165</name>
</gene>
<dbReference type="RefSeq" id="WP_395436409.1">
    <property type="nucleotide sequence ID" value="NZ_JBAWKC010000001.1"/>
</dbReference>
<dbReference type="InterPro" id="IPR011051">
    <property type="entry name" value="RmlC_Cupin_sf"/>
</dbReference>
<evidence type="ECO:0000259" key="1">
    <source>
        <dbReference type="Pfam" id="PF07883"/>
    </source>
</evidence>
<dbReference type="CDD" id="cd02230">
    <property type="entry name" value="cupin_HP0902-like"/>
    <property type="match status" value="1"/>
</dbReference>
<organism evidence="2 3">
    <name type="scientific">Gaetbulibacter aquiaggeris</name>
    <dbReference type="NCBI Taxonomy" id="1735373"/>
    <lineage>
        <taxon>Bacteria</taxon>
        <taxon>Pseudomonadati</taxon>
        <taxon>Bacteroidota</taxon>
        <taxon>Flavobacteriia</taxon>
        <taxon>Flavobacteriales</taxon>
        <taxon>Flavobacteriaceae</taxon>
        <taxon>Gaetbulibacter</taxon>
    </lineage>
</organism>
<proteinExistence type="predicted"/>